<protein>
    <submittedName>
        <fullName evidence="1">Uncharacterized protein</fullName>
    </submittedName>
</protein>
<evidence type="ECO:0000313" key="1">
    <source>
        <dbReference type="EMBL" id="SUY83478.1"/>
    </source>
</evidence>
<name>A0A381KLG0_CLODI</name>
<reference evidence="1" key="1">
    <citation type="submission" date="2018-06" db="EMBL/GenBank/DDBJ databases">
        <authorList>
            <consortium name="Pathogen Informatics"/>
            <person name="Doyle S."/>
        </authorList>
    </citation>
    <scope>NUCLEOTIDE SEQUENCE</scope>
    <source>
        <strain evidence="1">NCTC13307</strain>
    </source>
</reference>
<dbReference type="EMBL" id="UFWD01000002">
    <property type="protein sequence ID" value="SUY83478.1"/>
    <property type="molecule type" value="Genomic_DNA"/>
</dbReference>
<gene>
    <name evidence="1" type="ORF">NCTC13307_04601</name>
</gene>
<organism evidence="1">
    <name type="scientific">Clostridioides difficile</name>
    <name type="common">Peptoclostridium difficile</name>
    <dbReference type="NCBI Taxonomy" id="1496"/>
    <lineage>
        <taxon>Bacteria</taxon>
        <taxon>Bacillati</taxon>
        <taxon>Bacillota</taxon>
        <taxon>Clostridia</taxon>
        <taxon>Peptostreptococcales</taxon>
        <taxon>Peptostreptococcaceae</taxon>
        <taxon>Clostridioides</taxon>
    </lineage>
</organism>
<proteinExistence type="predicted"/>
<sequence>MSKETFFIYKIYSYIIVSILDEFNFCINLKQKLYLNEIENDKILNKISIVEVMKESNDNMKTNLNKKVGVNGSGQRNCINSPDFIK</sequence>
<dbReference type="AlphaFoldDB" id="A0A381KLG0"/>
<accession>A0A381KLG0</accession>